<feature type="region of interest" description="Disordered" evidence="1">
    <location>
        <begin position="43"/>
        <end position="71"/>
    </location>
</feature>
<name>G0UCM4_TRYVY</name>
<proteinExistence type="predicted"/>
<evidence type="ECO:0000313" key="2">
    <source>
        <dbReference type="EMBL" id="CCC53584.1"/>
    </source>
</evidence>
<gene>
    <name evidence="2" type="ORF">TVY486_1110680</name>
</gene>
<dbReference type="EMBL" id="HE573027">
    <property type="protein sequence ID" value="CCC53584.1"/>
    <property type="molecule type" value="Genomic_DNA"/>
</dbReference>
<reference evidence="2" key="1">
    <citation type="journal article" date="2012" name="Proc. Natl. Acad. Sci. U.S.A.">
        <title>Antigenic diversity is generated by distinct evolutionary mechanisms in African trypanosome species.</title>
        <authorList>
            <person name="Jackson A.P."/>
            <person name="Berry A."/>
            <person name="Aslett M."/>
            <person name="Allison H.C."/>
            <person name="Burton P."/>
            <person name="Vavrova-Anderson J."/>
            <person name="Brown R."/>
            <person name="Browne H."/>
            <person name="Corton N."/>
            <person name="Hauser H."/>
            <person name="Gamble J."/>
            <person name="Gilderthorp R."/>
            <person name="Marcello L."/>
            <person name="McQuillan J."/>
            <person name="Otto T.D."/>
            <person name="Quail M.A."/>
            <person name="Sanders M.J."/>
            <person name="van Tonder A."/>
            <person name="Ginger M.L."/>
            <person name="Field M.C."/>
            <person name="Barry J.D."/>
            <person name="Hertz-Fowler C."/>
            <person name="Berriman M."/>
        </authorList>
    </citation>
    <scope>NUCLEOTIDE SEQUENCE</scope>
    <source>
        <strain evidence="2">Y486</strain>
    </source>
</reference>
<evidence type="ECO:0000256" key="1">
    <source>
        <dbReference type="SAM" id="MobiDB-lite"/>
    </source>
</evidence>
<dbReference type="VEuPathDB" id="TriTrypDB:TvY486_1110680"/>
<dbReference type="AlphaFoldDB" id="G0UCM4"/>
<organism evidence="2">
    <name type="scientific">Trypanosoma vivax (strain Y486)</name>
    <dbReference type="NCBI Taxonomy" id="1055687"/>
    <lineage>
        <taxon>Eukaryota</taxon>
        <taxon>Discoba</taxon>
        <taxon>Euglenozoa</taxon>
        <taxon>Kinetoplastea</taxon>
        <taxon>Metakinetoplastina</taxon>
        <taxon>Trypanosomatida</taxon>
        <taxon>Trypanosomatidae</taxon>
        <taxon>Trypanosoma</taxon>
        <taxon>Duttonella</taxon>
    </lineage>
</organism>
<accession>G0UCM4</accession>
<sequence length="123" mass="13094">MVRRVIAKMADGERPPALGARAAEKILQPCGMTADSIKSDAPAHAAAAAVERDLGPRVPTQLGKRADPPGLPCGTSRCPGHWAAVLNSSAKLTALIKRTRWAWSNCLLRPQGTRAKVRRQGLP</sequence>
<protein>
    <submittedName>
        <fullName evidence="2">Uncharacterized protein</fullName>
    </submittedName>
</protein>